<dbReference type="GeneID" id="39575010"/>
<proteinExistence type="predicted"/>
<evidence type="ECO:0000313" key="2">
    <source>
        <dbReference type="EMBL" id="ROT42243.1"/>
    </source>
</evidence>
<keyword evidence="1" id="KW-0472">Membrane</keyword>
<protein>
    <submittedName>
        <fullName evidence="2">Uncharacterized protein</fullName>
    </submittedName>
</protein>
<sequence>MTFGLCSCGSSLNSRASGKERSEWLVFFLVRSVLQVLAIGTALHDWGRREEETQPSVGSDEDYMAFIFVLSCSFFFSFSFLFYLAIGVDVRESLAMERITRDDYLVSSQGKTVSARHRLGTAKTARLSAGGKSP</sequence>
<evidence type="ECO:0000313" key="3">
    <source>
        <dbReference type="Proteomes" id="UP000272025"/>
    </source>
</evidence>
<dbReference type="AlphaFoldDB" id="A0A3N2Q632"/>
<keyword evidence="1" id="KW-0812">Transmembrane</keyword>
<keyword evidence="3" id="KW-1185">Reference proteome</keyword>
<evidence type="ECO:0000256" key="1">
    <source>
        <dbReference type="SAM" id="Phobius"/>
    </source>
</evidence>
<organism evidence="2 3">
    <name type="scientific">Sodiomyces alkalinus (strain CBS 110278 / VKM F-3762 / F11)</name>
    <name type="common">Alkaliphilic filamentous fungus</name>
    <dbReference type="NCBI Taxonomy" id="1314773"/>
    <lineage>
        <taxon>Eukaryota</taxon>
        <taxon>Fungi</taxon>
        <taxon>Dikarya</taxon>
        <taxon>Ascomycota</taxon>
        <taxon>Pezizomycotina</taxon>
        <taxon>Sordariomycetes</taxon>
        <taxon>Hypocreomycetidae</taxon>
        <taxon>Glomerellales</taxon>
        <taxon>Plectosphaerellaceae</taxon>
        <taxon>Sodiomyces</taxon>
    </lineage>
</organism>
<gene>
    <name evidence="2" type="ORF">SODALDRAFT_10907</name>
</gene>
<reference evidence="2 3" key="1">
    <citation type="journal article" date="2018" name="Mol. Ecol.">
        <title>The obligate alkalophilic soda-lake fungus Sodiomyces alkalinus has shifted to a protein diet.</title>
        <authorList>
            <person name="Grum-Grzhimaylo A.A."/>
            <person name="Falkoski D.L."/>
            <person name="van den Heuvel J."/>
            <person name="Valero-Jimenez C.A."/>
            <person name="Min B."/>
            <person name="Choi I.G."/>
            <person name="Lipzen A."/>
            <person name="Daum C.G."/>
            <person name="Aanen D.K."/>
            <person name="Tsang A."/>
            <person name="Henrissat B."/>
            <person name="Bilanenko E.N."/>
            <person name="de Vries R.P."/>
            <person name="van Kan J.A.L."/>
            <person name="Grigoriev I.V."/>
            <person name="Debets A.J.M."/>
        </authorList>
    </citation>
    <scope>NUCLEOTIDE SEQUENCE [LARGE SCALE GENOMIC DNA]</scope>
    <source>
        <strain evidence="2 3">F11</strain>
    </source>
</reference>
<dbReference type="EMBL" id="ML119051">
    <property type="protein sequence ID" value="ROT42243.1"/>
    <property type="molecule type" value="Genomic_DNA"/>
</dbReference>
<feature type="transmembrane region" description="Helical" evidence="1">
    <location>
        <begin position="63"/>
        <end position="86"/>
    </location>
</feature>
<feature type="transmembrane region" description="Helical" evidence="1">
    <location>
        <begin position="24"/>
        <end position="43"/>
    </location>
</feature>
<dbReference type="RefSeq" id="XP_028470049.1">
    <property type="nucleotide sequence ID" value="XM_028606532.1"/>
</dbReference>
<dbReference type="Proteomes" id="UP000272025">
    <property type="component" value="Unassembled WGS sequence"/>
</dbReference>
<keyword evidence="1" id="KW-1133">Transmembrane helix</keyword>
<name>A0A3N2Q632_SODAK</name>
<accession>A0A3N2Q632</accession>